<organism evidence="1 2">
    <name type="scientific">Kibdelosporangium phytohabitans</name>
    <dbReference type="NCBI Taxonomy" id="860235"/>
    <lineage>
        <taxon>Bacteria</taxon>
        <taxon>Bacillati</taxon>
        <taxon>Actinomycetota</taxon>
        <taxon>Actinomycetes</taxon>
        <taxon>Pseudonocardiales</taxon>
        <taxon>Pseudonocardiaceae</taxon>
        <taxon>Kibdelosporangium</taxon>
    </lineage>
</organism>
<evidence type="ECO:0000313" key="1">
    <source>
        <dbReference type="EMBL" id="ALG08287.1"/>
    </source>
</evidence>
<name>A0A0N7F3D0_9PSEU</name>
<dbReference type="STRING" id="860235.AOZ06_16455"/>
<sequence length="116" mass="13216">MGYLERRAAMVAKQAAPHLRPGEQLQTGFVAATGWFIFKVPTWVIVTDRSIVVLARQGVQRRSREIYSGKPARLYHAITLDRSYKVHRDYYKELVIADEALRAMQSRGNPPDSEEG</sequence>
<reference evidence="1 2" key="1">
    <citation type="submission" date="2015-07" db="EMBL/GenBank/DDBJ databases">
        <title>Genome sequencing of Kibdelosporangium phytohabitans.</title>
        <authorList>
            <person name="Qin S."/>
            <person name="Xing K."/>
        </authorList>
    </citation>
    <scope>NUCLEOTIDE SEQUENCE [LARGE SCALE GENOMIC DNA]</scope>
    <source>
        <strain evidence="1 2">KLBMP1111</strain>
    </source>
</reference>
<dbReference type="Proteomes" id="UP000063699">
    <property type="component" value="Chromosome"/>
</dbReference>
<evidence type="ECO:0000313" key="2">
    <source>
        <dbReference type="Proteomes" id="UP000063699"/>
    </source>
</evidence>
<dbReference type="AlphaFoldDB" id="A0A0N7F3D0"/>
<accession>A0A0N7F3D0</accession>
<dbReference type="EMBL" id="CP012752">
    <property type="protein sequence ID" value="ALG08287.1"/>
    <property type="molecule type" value="Genomic_DNA"/>
</dbReference>
<keyword evidence="2" id="KW-1185">Reference proteome</keyword>
<gene>
    <name evidence="1" type="ORF">AOZ06_16455</name>
</gene>
<protein>
    <submittedName>
        <fullName evidence="1">Uncharacterized protein</fullName>
    </submittedName>
</protein>
<dbReference type="KEGG" id="kphy:AOZ06_16455"/>
<proteinExistence type="predicted"/>